<organism evidence="1">
    <name type="scientific">uncultured bacterium</name>
    <name type="common">gcode 4</name>
    <dbReference type="NCBI Taxonomy" id="1234023"/>
    <lineage>
        <taxon>Bacteria</taxon>
        <taxon>environmental samples</taxon>
    </lineage>
</organism>
<dbReference type="EMBL" id="AMFJ01000516">
    <property type="protein sequence ID" value="EKE27209.1"/>
    <property type="molecule type" value="Genomic_DNA"/>
</dbReference>
<evidence type="ECO:0000313" key="1">
    <source>
        <dbReference type="EMBL" id="EKE27209.1"/>
    </source>
</evidence>
<proteinExistence type="predicted"/>
<name>K2GAP7_9BACT</name>
<dbReference type="AlphaFoldDB" id="K2GAP7"/>
<reference evidence="1" key="1">
    <citation type="journal article" date="2012" name="Science">
        <title>Fermentation, hydrogen, and sulfur metabolism in multiple uncultivated bacterial phyla.</title>
        <authorList>
            <person name="Wrighton K.C."/>
            <person name="Thomas B.C."/>
            <person name="Sharon I."/>
            <person name="Miller C.S."/>
            <person name="Castelle C.J."/>
            <person name="VerBerkmoes N.C."/>
            <person name="Wilkins M.J."/>
            <person name="Hettich R.L."/>
            <person name="Lipton M.S."/>
            <person name="Williams K.H."/>
            <person name="Long P.E."/>
            <person name="Banfield J.F."/>
        </authorList>
    </citation>
    <scope>NUCLEOTIDE SEQUENCE [LARGE SCALE GENOMIC DNA]</scope>
</reference>
<accession>K2GAP7</accession>
<gene>
    <name evidence="1" type="ORF">ACD_3C00242G0003</name>
</gene>
<protein>
    <submittedName>
        <fullName evidence="1">Uncharacterized protein</fullName>
    </submittedName>
</protein>
<sequence length="40" mass="5086">MKHKNTTLSCYFEYFWYQDKLNRMKFEKNNLQTVEIKCFD</sequence>
<comment type="caution">
    <text evidence="1">The sequence shown here is derived from an EMBL/GenBank/DDBJ whole genome shotgun (WGS) entry which is preliminary data.</text>
</comment>